<evidence type="ECO:0000313" key="8">
    <source>
        <dbReference type="Proteomes" id="UP000278807"/>
    </source>
</evidence>
<dbReference type="PANTHER" id="PTHR48182">
    <property type="entry name" value="PROTEIN SERAC1"/>
    <property type="match status" value="1"/>
</dbReference>
<sequence>MLGSVFHTWRQSDLSFTNGGENGVQENIEDPNTSSLRLPAAFPGQVSCWPQTWLSEEFPNARIIGINVNLKPFIWNPICPGEKTKRRIDQRARDILQQLLMAGVGRRPIIWIAHSAGAFCSSVASVGGVYQIFTAQFATSEHASHLGHTHCCFVMGFANTLLLTVCIRPKPNGS</sequence>
<organism evidence="9">
    <name type="scientific">Rodentolepis nana</name>
    <name type="common">Dwarf tapeworm</name>
    <name type="synonym">Hymenolepis nana</name>
    <dbReference type="NCBI Taxonomy" id="102285"/>
    <lineage>
        <taxon>Eukaryota</taxon>
        <taxon>Metazoa</taxon>
        <taxon>Spiralia</taxon>
        <taxon>Lophotrochozoa</taxon>
        <taxon>Platyhelminthes</taxon>
        <taxon>Cestoda</taxon>
        <taxon>Eucestoda</taxon>
        <taxon>Cyclophyllidea</taxon>
        <taxon>Hymenolepididae</taxon>
        <taxon>Rodentolepis</taxon>
    </lineage>
</organism>
<dbReference type="WBParaSite" id="HNAJ_0000501901-mRNA-1">
    <property type="protein sequence ID" value="HNAJ_0000501901-mRNA-1"/>
    <property type="gene ID" value="HNAJ_0000501901"/>
</dbReference>
<gene>
    <name evidence="7" type="ORF">HNAJ_LOCUS5017</name>
</gene>
<dbReference type="GO" id="GO:0016020">
    <property type="term" value="C:membrane"/>
    <property type="evidence" value="ECO:0007669"/>
    <property type="project" value="UniProtKB-SubCell"/>
</dbReference>
<evidence type="ECO:0000256" key="6">
    <source>
        <dbReference type="ARBA" id="ARBA00023136"/>
    </source>
</evidence>
<dbReference type="GO" id="GO:0005739">
    <property type="term" value="C:mitochondrion"/>
    <property type="evidence" value="ECO:0007669"/>
    <property type="project" value="UniProtKB-SubCell"/>
</dbReference>
<dbReference type="STRING" id="102285.A0A0R3TD80"/>
<evidence type="ECO:0000313" key="7">
    <source>
        <dbReference type="EMBL" id="VDO00877.1"/>
    </source>
</evidence>
<proteinExistence type="predicted"/>
<reference evidence="9" key="1">
    <citation type="submission" date="2017-02" db="UniProtKB">
        <authorList>
            <consortium name="WormBaseParasite"/>
        </authorList>
    </citation>
    <scope>IDENTIFICATION</scope>
</reference>
<keyword evidence="4" id="KW-0256">Endoplasmic reticulum</keyword>
<name>A0A0R3TD80_RODNA</name>
<keyword evidence="5" id="KW-0496">Mitochondrion</keyword>
<dbReference type="GO" id="GO:0005783">
    <property type="term" value="C:endoplasmic reticulum"/>
    <property type="evidence" value="ECO:0007669"/>
    <property type="project" value="UniProtKB-SubCell"/>
</dbReference>
<dbReference type="EMBL" id="UZAE01003947">
    <property type="protein sequence ID" value="VDO00877.1"/>
    <property type="molecule type" value="Genomic_DNA"/>
</dbReference>
<evidence type="ECO:0000256" key="5">
    <source>
        <dbReference type="ARBA" id="ARBA00023128"/>
    </source>
</evidence>
<protein>
    <submittedName>
        <fullName evidence="9">Protein SERAC1</fullName>
    </submittedName>
</protein>
<reference evidence="7 8" key="2">
    <citation type="submission" date="2018-11" db="EMBL/GenBank/DDBJ databases">
        <authorList>
            <consortium name="Pathogen Informatics"/>
        </authorList>
    </citation>
    <scope>NUCLEOTIDE SEQUENCE [LARGE SCALE GENOMIC DNA]</scope>
</reference>
<comment type="subcellular location">
    <subcellularLocation>
        <location evidence="2">Endoplasmic reticulum</location>
    </subcellularLocation>
    <subcellularLocation>
        <location evidence="3">Membrane</location>
    </subcellularLocation>
    <subcellularLocation>
        <location evidence="1">Mitochondrion</location>
    </subcellularLocation>
</comment>
<dbReference type="Proteomes" id="UP000278807">
    <property type="component" value="Unassembled WGS sequence"/>
</dbReference>
<keyword evidence="8" id="KW-1185">Reference proteome</keyword>
<evidence type="ECO:0000256" key="2">
    <source>
        <dbReference type="ARBA" id="ARBA00004240"/>
    </source>
</evidence>
<evidence type="ECO:0000256" key="3">
    <source>
        <dbReference type="ARBA" id="ARBA00004370"/>
    </source>
</evidence>
<dbReference type="OrthoDB" id="5086500at2759"/>
<keyword evidence="6" id="KW-0472">Membrane</keyword>
<dbReference type="PANTHER" id="PTHR48182:SF2">
    <property type="entry name" value="PROTEIN SERAC1"/>
    <property type="match status" value="1"/>
</dbReference>
<accession>A0A0R3TD80</accession>
<dbReference type="AlphaFoldDB" id="A0A0R3TD80"/>
<dbReference type="InterPro" id="IPR052374">
    <property type="entry name" value="SERAC1"/>
</dbReference>
<evidence type="ECO:0000256" key="4">
    <source>
        <dbReference type="ARBA" id="ARBA00022824"/>
    </source>
</evidence>
<evidence type="ECO:0000256" key="1">
    <source>
        <dbReference type="ARBA" id="ARBA00004173"/>
    </source>
</evidence>
<evidence type="ECO:0000313" key="9">
    <source>
        <dbReference type="WBParaSite" id="HNAJ_0000501901-mRNA-1"/>
    </source>
</evidence>